<evidence type="ECO:0000256" key="5">
    <source>
        <dbReference type="ARBA" id="ARBA00022989"/>
    </source>
</evidence>
<keyword evidence="3" id="KW-0813">Transport</keyword>
<dbReference type="NCBIfam" id="TIGR00728">
    <property type="entry name" value="OPT_sfam"/>
    <property type="match status" value="1"/>
</dbReference>
<accession>A0A3N4LYA6</accession>
<feature type="compositionally biased region" description="Polar residues" evidence="7">
    <location>
        <begin position="40"/>
        <end position="55"/>
    </location>
</feature>
<feature type="transmembrane region" description="Helical" evidence="8">
    <location>
        <begin position="144"/>
        <end position="163"/>
    </location>
</feature>
<feature type="transmembrane region" description="Helical" evidence="8">
    <location>
        <begin position="681"/>
        <end position="703"/>
    </location>
</feature>
<comment type="similarity">
    <text evidence="2">Belongs to the oligopeptide OPT transporter family.</text>
</comment>
<keyword evidence="5 8" id="KW-1133">Transmembrane helix</keyword>
<evidence type="ECO:0000256" key="7">
    <source>
        <dbReference type="SAM" id="MobiDB-lite"/>
    </source>
</evidence>
<comment type="subcellular location">
    <subcellularLocation>
        <location evidence="1">Membrane</location>
        <topology evidence="1">Multi-pass membrane protein</topology>
    </subcellularLocation>
</comment>
<feature type="transmembrane region" description="Helical" evidence="8">
    <location>
        <begin position="116"/>
        <end position="138"/>
    </location>
</feature>
<proteinExistence type="inferred from homology"/>
<dbReference type="EMBL" id="ML121534">
    <property type="protein sequence ID" value="RPB26569.1"/>
    <property type="molecule type" value="Genomic_DNA"/>
</dbReference>
<keyword evidence="6 8" id="KW-0472">Membrane</keyword>
<dbReference type="Proteomes" id="UP000267821">
    <property type="component" value="Unassembled WGS sequence"/>
</dbReference>
<feature type="transmembrane region" description="Helical" evidence="8">
    <location>
        <begin position="305"/>
        <end position="323"/>
    </location>
</feature>
<feature type="transmembrane region" description="Helical" evidence="8">
    <location>
        <begin position="715"/>
        <end position="745"/>
    </location>
</feature>
<feature type="transmembrane region" description="Helical" evidence="8">
    <location>
        <begin position="335"/>
        <end position="354"/>
    </location>
</feature>
<protein>
    <submittedName>
        <fullName evidence="9">OPT superfamily oligopeptide transporter</fullName>
    </submittedName>
</protein>
<feature type="compositionally biased region" description="Basic and acidic residues" evidence="7">
    <location>
        <begin position="10"/>
        <end position="28"/>
    </location>
</feature>
<dbReference type="STRING" id="1051890.A0A3N4LYA6"/>
<dbReference type="AlphaFoldDB" id="A0A3N4LYA6"/>
<feature type="transmembrane region" description="Helical" evidence="8">
    <location>
        <begin position="523"/>
        <end position="541"/>
    </location>
</feature>
<dbReference type="Pfam" id="PF03169">
    <property type="entry name" value="OPT"/>
    <property type="match status" value="1"/>
</dbReference>
<reference evidence="9 10" key="1">
    <citation type="journal article" date="2018" name="Nat. Ecol. Evol.">
        <title>Pezizomycetes genomes reveal the molecular basis of ectomycorrhizal truffle lifestyle.</title>
        <authorList>
            <person name="Murat C."/>
            <person name="Payen T."/>
            <person name="Noel B."/>
            <person name="Kuo A."/>
            <person name="Morin E."/>
            <person name="Chen J."/>
            <person name="Kohler A."/>
            <person name="Krizsan K."/>
            <person name="Balestrini R."/>
            <person name="Da Silva C."/>
            <person name="Montanini B."/>
            <person name="Hainaut M."/>
            <person name="Levati E."/>
            <person name="Barry K.W."/>
            <person name="Belfiori B."/>
            <person name="Cichocki N."/>
            <person name="Clum A."/>
            <person name="Dockter R.B."/>
            <person name="Fauchery L."/>
            <person name="Guy J."/>
            <person name="Iotti M."/>
            <person name="Le Tacon F."/>
            <person name="Lindquist E.A."/>
            <person name="Lipzen A."/>
            <person name="Malagnac F."/>
            <person name="Mello A."/>
            <person name="Molinier V."/>
            <person name="Miyauchi S."/>
            <person name="Poulain J."/>
            <person name="Riccioni C."/>
            <person name="Rubini A."/>
            <person name="Sitrit Y."/>
            <person name="Splivallo R."/>
            <person name="Traeger S."/>
            <person name="Wang M."/>
            <person name="Zifcakova L."/>
            <person name="Wipf D."/>
            <person name="Zambonelli A."/>
            <person name="Paolocci F."/>
            <person name="Nowrousian M."/>
            <person name="Ottonello S."/>
            <person name="Baldrian P."/>
            <person name="Spatafora J.W."/>
            <person name="Henrissat B."/>
            <person name="Nagy L.G."/>
            <person name="Aury J.M."/>
            <person name="Wincker P."/>
            <person name="Grigoriev I.V."/>
            <person name="Bonfante P."/>
            <person name="Martin F.M."/>
        </authorList>
    </citation>
    <scope>NUCLEOTIDE SEQUENCE [LARGE SCALE GENOMIC DNA]</scope>
    <source>
        <strain evidence="9 10">ATCC MYA-4762</strain>
    </source>
</reference>
<feature type="transmembrane region" description="Helical" evidence="8">
    <location>
        <begin position="497"/>
        <end position="517"/>
    </location>
</feature>
<dbReference type="PANTHER" id="PTHR31645">
    <property type="entry name" value="OLIGOPEPTIDE TRANSPORTER YGL114W-RELATED"/>
    <property type="match status" value="1"/>
</dbReference>
<dbReference type="GO" id="GO:0035673">
    <property type="term" value="F:oligopeptide transmembrane transporter activity"/>
    <property type="evidence" value="ECO:0007669"/>
    <property type="project" value="InterPro"/>
</dbReference>
<dbReference type="GO" id="GO:0000329">
    <property type="term" value="C:fungal-type vacuole membrane"/>
    <property type="evidence" value="ECO:0007669"/>
    <property type="project" value="TreeGrafter"/>
</dbReference>
<dbReference type="OrthoDB" id="77405at2759"/>
<feature type="region of interest" description="Disordered" evidence="7">
    <location>
        <begin position="1"/>
        <end position="55"/>
    </location>
</feature>
<feature type="transmembrane region" description="Helical" evidence="8">
    <location>
        <begin position="366"/>
        <end position="385"/>
    </location>
</feature>
<dbReference type="PANTHER" id="PTHR31645:SF3">
    <property type="entry name" value="OLIGOPEPTIDE TRANSPORTER"/>
    <property type="match status" value="1"/>
</dbReference>
<evidence type="ECO:0000313" key="10">
    <source>
        <dbReference type="Proteomes" id="UP000267821"/>
    </source>
</evidence>
<feature type="transmembrane region" description="Helical" evidence="8">
    <location>
        <begin position="616"/>
        <end position="638"/>
    </location>
</feature>
<dbReference type="InParanoid" id="A0A3N4LYA6"/>
<sequence>MTDGTSPPEPGHEMTDQSADRVGHEGTDHTTQYLRHRSARNSTSTTVTIASDESPQLEQTYTQVLDEAERIASNDHDKEAIKDDGESVFSSLADLEVDPFDPFPIEPHLPEEKNVLTFRAVFIGCLLGALVNASNVYLGLKTGWTFSANMFGAIFGFAFLKFCSKTFAENFPLLGGSFGPKENAIAQTAATAAGGFGGIFVSAIPALYQQDLLLATPMEDFLRLLTFTIVSAYYGLLFATPLRKFFIIYVARELRLIFPTATATAMTIRSMHAIGSNAGAAAKQRTRALAITFSGSLIWRVLSQYAPGILWDWHIFLWIFHWSGYTNGAIHIDNWGWFIEWTPAFIGTGLLVGLNPAISFFGGSVLAWGIIGPALVHAGICHGVPPQKVHDNSRWSQVMSFTSFDLDDPRGSPSPRYWLLWPGVLVMITTSFTELGVQYKLIWHAFKCAWRAIAVATNDIMKRRIGRSIKLLEKSERIDTDEYYVDDIAGPEEQVAMWMWAPPLSACVIVTCIVLGLQYHLNVGMSVLAILLGFIFAFLAIQCTGATDITPLTTAAKATQLVLGGAASGQGYGPKLSQRLNLIGGAIASGAASQATDLVVDFRVGFLLRTPPRQQWIAQAIGSIVAVFVAPLMFILFVKAYPCVIDLKESHCQFSAPSVAAWRAVALAVTERTFPVPKTSAIFALIFGLLGSLSVLVRHYYLVQHREQYRMYMPNFMAVGLAFVLSQTVYGTAMLMGALIAYFWARKYPVGFDTYCYAVAAGGIAGEGMGGVVNAVFQISGIAGENGRGSALGCPYDLMC</sequence>
<dbReference type="InterPro" id="IPR045035">
    <property type="entry name" value="YSL-like"/>
</dbReference>
<dbReference type="InterPro" id="IPR004813">
    <property type="entry name" value="OPT"/>
</dbReference>
<evidence type="ECO:0000256" key="2">
    <source>
        <dbReference type="ARBA" id="ARBA00008807"/>
    </source>
</evidence>
<evidence type="ECO:0000313" key="9">
    <source>
        <dbReference type="EMBL" id="RPB26569.1"/>
    </source>
</evidence>
<evidence type="ECO:0000256" key="1">
    <source>
        <dbReference type="ARBA" id="ARBA00004141"/>
    </source>
</evidence>
<name>A0A3N4LYA6_9PEZI</name>
<evidence type="ECO:0000256" key="6">
    <source>
        <dbReference type="ARBA" id="ARBA00023136"/>
    </source>
</evidence>
<feature type="transmembrane region" description="Helical" evidence="8">
    <location>
        <begin position="221"/>
        <end position="242"/>
    </location>
</feature>
<evidence type="ECO:0000256" key="3">
    <source>
        <dbReference type="ARBA" id="ARBA00022448"/>
    </source>
</evidence>
<evidence type="ECO:0000256" key="8">
    <source>
        <dbReference type="SAM" id="Phobius"/>
    </source>
</evidence>
<feature type="transmembrane region" description="Helical" evidence="8">
    <location>
        <begin position="418"/>
        <end position="437"/>
    </location>
</feature>
<evidence type="ECO:0000256" key="4">
    <source>
        <dbReference type="ARBA" id="ARBA00022692"/>
    </source>
</evidence>
<gene>
    <name evidence="9" type="ORF">L211DRAFT_835381</name>
</gene>
<organism evidence="9 10">
    <name type="scientific">Terfezia boudieri ATCC MYA-4762</name>
    <dbReference type="NCBI Taxonomy" id="1051890"/>
    <lineage>
        <taxon>Eukaryota</taxon>
        <taxon>Fungi</taxon>
        <taxon>Dikarya</taxon>
        <taxon>Ascomycota</taxon>
        <taxon>Pezizomycotina</taxon>
        <taxon>Pezizomycetes</taxon>
        <taxon>Pezizales</taxon>
        <taxon>Pezizaceae</taxon>
        <taxon>Terfezia</taxon>
    </lineage>
</organism>
<keyword evidence="10" id="KW-1185">Reference proteome</keyword>
<keyword evidence="4 8" id="KW-0812">Transmembrane</keyword>
<feature type="transmembrane region" description="Helical" evidence="8">
    <location>
        <begin position="184"/>
        <end position="209"/>
    </location>
</feature>